<evidence type="ECO:0000256" key="10">
    <source>
        <dbReference type="ARBA" id="ARBA00069363"/>
    </source>
</evidence>
<evidence type="ECO:0000256" key="7">
    <source>
        <dbReference type="ARBA" id="ARBA00022801"/>
    </source>
</evidence>
<evidence type="ECO:0000256" key="1">
    <source>
        <dbReference type="ARBA" id="ARBA00001424"/>
    </source>
</evidence>
<dbReference type="Gene3D" id="3.40.350.10">
    <property type="entry name" value="Creatinase/prolidase N-terminal domain"/>
    <property type="match status" value="1"/>
</dbReference>
<feature type="domain" description="Aminopeptidase P N-terminal" evidence="13">
    <location>
        <begin position="4"/>
        <end position="138"/>
    </location>
</feature>
<dbReference type="Proteomes" id="UP000064137">
    <property type="component" value="Chromosome"/>
</dbReference>
<comment type="catalytic activity">
    <reaction evidence="1">
        <text>Release of any N-terminal amino acid, including proline, that is linked to proline, even from a dipeptide or tripeptide.</text>
        <dbReference type="EC" id="3.4.11.9"/>
    </reaction>
</comment>
<keyword evidence="8" id="KW-0482">Metalloprotease</keyword>
<keyword evidence="14" id="KW-0031">Aminopeptidase</keyword>
<dbReference type="SUPFAM" id="SSF53092">
    <property type="entry name" value="Creatinase/prolidase N-terminal domain"/>
    <property type="match status" value="1"/>
</dbReference>
<dbReference type="OrthoDB" id="9806388at2"/>
<evidence type="ECO:0000256" key="5">
    <source>
        <dbReference type="ARBA" id="ARBA00022670"/>
    </source>
</evidence>
<dbReference type="RefSeq" id="WP_059316542.1">
    <property type="nucleotide sequence ID" value="NZ_CP013987.1"/>
</dbReference>
<evidence type="ECO:0000313" key="15">
    <source>
        <dbReference type="Proteomes" id="UP000064137"/>
    </source>
</evidence>
<keyword evidence="7" id="KW-0378">Hydrolase</keyword>
<organism evidence="14 15">
    <name type="scientific">Pseudomonas oryzihabitans</name>
    <dbReference type="NCBI Taxonomy" id="47885"/>
    <lineage>
        <taxon>Bacteria</taxon>
        <taxon>Pseudomonadati</taxon>
        <taxon>Pseudomonadota</taxon>
        <taxon>Gammaproteobacteria</taxon>
        <taxon>Pseudomonadales</taxon>
        <taxon>Pseudomonadaceae</taxon>
        <taxon>Pseudomonas</taxon>
    </lineage>
</organism>
<comment type="similarity">
    <text evidence="3">Belongs to the peptidase M24B family.</text>
</comment>
<keyword evidence="9" id="KW-0464">Manganese</keyword>
<dbReference type="InterPro" id="IPR000994">
    <property type="entry name" value="Pept_M24"/>
</dbReference>
<evidence type="ECO:0000313" key="14">
    <source>
        <dbReference type="EMBL" id="ALZ86484.1"/>
    </source>
</evidence>
<comment type="cofactor">
    <cofactor evidence="2">
        <name>Mn(2+)</name>
        <dbReference type="ChEBI" id="CHEBI:29035"/>
    </cofactor>
</comment>
<dbReference type="InterPro" id="IPR036005">
    <property type="entry name" value="Creatinase/aminopeptidase-like"/>
</dbReference>
<dbReference type="GO" id="GO:0070006">
    <property type="term" value="F:metalloaminopeptidase activity"/>
    <property type="evidence" value="ECO:0007669"/>
    <property type="project" value="InterPro"/>
</dbReference>
<reference evidence="14 15" key="1">
    <citation type="submission" date="2016-01" db="EMBL/GenBank/DDBJ databases">
        <title>Annotation of Pseudomonas oryzihabitans USDA-ARS-USMARC-56511.</title>
        <authorList>
            <person name="Harhay G.P."/>
            <person name="Harhay D.M."/>
            <person name="Smith T.P.L."/>
            <person name="Bono J.L."/>
            <person name="Heaton M.P."/>
            <person name="Clawson M.L."/>
            <person name="Chitko-Mckown C.G."/>
            <person name="Capik S.F."/>
            <person name="DeDonder K.D."/>
            <person name="Apley M.D."/>
            <person name="Lubbers B.V."/>
            <person name="White B.J."/>
            <person name="Larson R.L."/>
        </authorList>
    </citation>
    <scope>NUCLEOTIDE SEQUENCE [LARGE SCALE GENOMIC DNA]</scope>
    <source>
        <strain evidence="14 15">USDA-ARS-USMARC-56511</strain>
    </source>
</reference>
<dbReference type="EC" id="3.4.11.9" evidence="4"/>
<accession>A0A0U4X4X7</accession>
<dbReference type="SUPFAM" id="SSF55920">
    <property type="entry name" value="Creatinase/aminopeptidase"/>
    <property type="match status" value="1"/>
</dbReference>
<evidence type="ECO:0000256" key="4">
    <source>
        <dbReference type="ARBA" id="ARBA00012574"/>
    </source>
</evidence>
<dbReference type="KEGG" id="por:APT59_20575"/>
<evidence type="ECO:0000256" key="9">
    <source>
        <dbReference type="ARBA" id="ARBA00023211"/>
    </source>
</evidence>
<dbReference type="InterPro" id="IPR029149">
    <property type="entry name" value="Creatin/AminoP/Spt16_N"/>
</dbReference>
<dbReference type="FunFam" id="3.40.350.10:FF:000009">
    <property type="entry name" value="Xaa-Pro aminopeptidase"/>
    <property type="match status" value="1"/>
</dbReference>
<evidence type="ECO:0000256" key="12">
    <source>
        <dbReference type="ARBA" id="ARBA00081411"/>
    </source>
</evidence>
<dbReference type="AlphaFoldDB" id="A0A0U4X4X7"/>
<dbReference type="FunFam" id="3.90.230.10:FF:000002">
    <property type="entry name" value="Xaa-Pro aminopeptidase 3"/>
    <property type="match status" value="1"/>
</dbReference>
<evidence type="ECO:0000256" key="2">
    <source>
        <dbReference type="ARBA" id="ARBA00001936"/>
    </source>
</evidence>
<dbReference type="GO" id="GO:0005829">
    <property type="term" value="C:cytosol"/>
    <property type="evidence" value="ECO:0007669"/>
    <property type="project" value="TreeGrafter"/>
</dbReference>
<keyword evidence="5" id="KW-0645">Protease</keyword>
<dbReference type="GO" id="GO:0030145">
    <property type="term" value="F:manganese ion binding"/>
    <property type="evidence" value="ECO:0007669"/>
    <property type="project" value="InterPro"/>
</dbReference>
<dbReference type="Pfam" id="PF05195">
    <property type="entry name" value="AMP_N"/>
    <property type="match status" value="1"/>
</dbReference>
<keyword evidence="6" id="KW-0479">Metal-binding</keyword>
<evidence type="ECO:0000256" key="3">
    <source>
        <dbReference type="ARBA" id="ARBA00008766"/>
    </source>
</evidence>
<dbReference type="GO" id="GO:0006508">
    <property type="term" value="P:proteolysis"/>
    <property type="evidence" value="ECO:0007669"/>
    <property type="project" value="UniProtKB-KW"/>
</dbReference>
<dbReference type="EMBL" id="CP013987">
    <property type="protein sequence ID" value="ALZ86484.1"/>
    <property type="molecule type" value="Genomic_DNA"/>
</dbReference>
<dbReference type="PANTHER" id="PTHR43226:SF4">
    <property type="entry name" value="XAA-PRO AMINOPEPTIDASE 3"/>
    <property type="match status" value="1"/>
</dbReference>
<protein>
    <recommendedName>
        <fullName evidence="10">Xaa-Pro aminopeptidase</fullName>
        <ecNumber evidence="4">3.4.11.9</ecNumber>
    </recommendedName>
    <alternativeName>
        <fullName evidence="11">Aminopeptidase P II</fullName>
    </alternativeName>
    <alternativeName>
        <fullName evidence="12">X-Pro aminopeptidase</fullName>
    </alternativeName>
</protein>
<dbReference type="CDD" id="cd01087">
    <property type="entry name" value="Prolidase"/>
    <property type="match status" value="1"/>
</dbReference>
<gene>
    <name evidence="14" type="ORF">APT59_20575</name>
</gene>
<proteinExistence type="inferred from homology"/>
<evidence type="ECO:0000256" key="8">
    <source>
        <dbReference type="ARBA" id="ARBA00023049"/>
    </source>
</evidence>
<evidence type="ECO:0000256" key="6">
    <source>
        <dbReference type="ARBA" id="ARBA00022723"/>
    </source>
</evidence>
<dbReference type="Gene3D" id="3.90.230.10">
    <property type="entry name" value="Creatinase/methionine aminopeptidase superfamily"/>
    <property type="match status" value="1"/>
</dbReference>
<evidence type="ECO:0000259" key="13">
    <source>
        <dbReference type="SMART" id="SM01011"/>
    </source>
</evidence>
<dbReference type="Pfam" id="PF00557">
    <property type="entry name" value="Peptidase_M24"/>
    <property type="match status" value="1"/>
</dbReference>
<dbReference type="PANTHER" id="PTHR43226">
    <property type="entry name" value="XAA-PRO AMINOPEPTIDASE 3"/>
    <property type="match status" value="1"/>
</dbReference>
<dbReference type="SMART" id="SM01011">
    <property type="entry name" value="AMP_N"/>
    <property type="match status" value="1"/>
</dbReference>
<dbReference type="NCBIfam" id="NF008131">
    <property type="entry name" value="PRK10879.1"/>
    <property type="match status" value="1"/>
</dbReference>
<name>A0A0U4X4X7_9PSED</name>
<evidence type="ECO:0000256" key="11">
    <source>
        <dbReference type="ARBA" id="ARBA00075356"/>
    </source>
</evidence>
<dbReference type="InterPro" id="IPR052433">
    <property type="entry name" value="X-Pro_dipept-like"/>
</dbReference>
<dbReference type="InterPro" id="IPR007865">
    <property type="entry name" value="Aminopep_P_N"/>
</dbReference>
<sequence>MPRIHKAEFARRRRALMAEIGHGGIALLPAAPVCLRNRDIEQPYRQDSDFQYLTGFPEPEALAVLIPGRAHGEYLLFCRERDAEMERWEGRRAGQEGALADYGADDAFPIGDLDDILPGLLEGRERVYYAMGAHPEFERQLLNWIELIRAKADQGASPPRELLALDTLLHDSRLYKSAAEVRLLKAAAELTCAAHLRAMQACRPGLREYHLEAELDYCFRQGGARLAAYGSIVAAGANACVMHYQANDAPLRDGDLVLIDAGCELECYASDVTRTFPVSGRFSPEQRQLYDIVLAANQAAIACVAPGRHWNEPHEATVRVITEGLLKLGLLQGALDDLIEAGACREFYMHRAGHWLGLDVHDVGEYRIGDQWRMLEPGMVLTVEPGLYIPPDAEVPRKWRGLGIRIEDEVLVTRSGCEVLTAGLPKAAAEIEGLMAAASGCRENAHATS</sequence>